<accession>A0A6A5R8K6</accession>
<evidence type="ECO:0000313" key="2">
    <source>
        <dbReference type="Proteomes" id="UP000800082"/>
    </source>
</evidence>
<dbReference type="GeneID" id="54347001"/>
<protein>
    <submittedName>
        <fullName evidence="1">Uncharacterized protein</fullName>
    </submittedName>
</protein>
<dbReference type="RefSeq" id="XP_033443557.1">
    <property type="nucleotide sequence ID" value="XM_033589354.1"/>
</dbReference>
<dbReference type="EMBL" id="ML979007">
    <property type="protein sequence ID" value="KAF1923304.1"/>
    <property type="molecule type" value="Genomic_DNA"/>
</dbReference>
<name>A0A6A5R8K6_9PLEO</name>
<keyword evidence="2" id="KW-1185">Reference proteome</keyword>
<gene>
    <name evidence="1" type="ORF">M421DRAFT_328371</name>
</gene>
<reference evidence="1" key="1">
    <citation type="journal article" date="2020" name="Stud. Mycol.">
        <title>101 Dothideomycetes genomes: a test case for predicting lifestyles and emergence of pathogens.</title>
        <authorList>
            <person name="Haridas S."/>
            <person name="Albert R."/>
            <person name="Binder M."/>
            <person name="Bloem J."/>
            <person name="Labutti K."/>
            <person name="Salamov A."/>
            <person name="Andreopoulos B."/>
            <person name="Baker S."/>
            <person name="Barry K."/>
            <person name="Bills G."/>
            <person name="Bluhm B."/>
            <person name="Cannon C."/>
            <person name="Castanera R."/>
            <person name="Culley D."/>
            <person name="Daum C."/>
            <person name="Ezra D."/>
            <person name="Gonzalez J."/>
            <person name="Henrissat B."/>
            <person name="Kuo A."/>
            <person name="Liang C."/>
            <person name="Lipzen A."/>
            <person name="Lutzoni F."/>
            <person name="Magnuson J."/>
            <person name="Mondo S."/>
            <person name="Nolan M."/>
            <person name="Ohm R."/>
            <person name="Pangilinan J."/>
            <person name="Park H.-J."/>
            <person name="Ramirez L."/>
            <person name="Alfaro M."/>
            <person name="Sun H."/>
            <person name="Tritt A."/>
            <person name="Yoshinaga Y."/>
            <person name="Zwiers L.-H."/>
            <person name="Turgeon B."/>
            <person name="Goodwin S."/>
            <person name="Spatafora J."/>
            <person name="Crous P."/>
            <person name="Grigoriev I."/>
        </authorList>
    </citation>
    <scope>NUCLEOTIDE SEQUENCE</scope>
    <source>
        <strain evidence="1">CBS 183.55</strain>
    </source>
</reference>
<sequence>MRISDSNSYVSCEFRSHLDGLFKMRQGSIAITGNNLIRAFTFSWPLRLAPRRTWQSLYPTCGPLRICFRPLGGSSIKCMRILIWKMVMSLFRWPSSSVPQTAASSRNTAGCSCLVHSLVATARPSTIWYGRLEPQRPPVGGMKIKSLVVASPYVVAIQVAGNAQPIIAESGAGS</sequence>
<dbReference type="Proteomes" id="UP000800082">
    <property type="component" value="Unassembled WGS sequence"/>
</dbReference>
<dbReference type="AlphaFoldDB" id="A0A6A5R8K6"/>
<organism evidence="1 2">
    <name type="scientific">Didymella exigua CBS 183.55</name>
    <dbReference type="NCBI Taxonomy" id="1150837"/>
    <lineage>
        <taxon>Eukaryota</taxon>
        <taxon>Fungi</taxon>
        <taxon>Dikarya</taxon>
        <taxon>Ascomycota</taxon>
        <taxon>Pezizomycotina</taxon>
        <taxon>Dothideomycetes</taxon>
        <taxon>Pleosporomycetidae</taxon>
        <taxon>Pleosporales</taxon>
        <taxon>Pleosporineae</taxon>
        <taxon>Didymellaceae</taxon>
        <taxon>Didymella</taxon>
    </lineage>
</organism>
<proteinExistence type="predicted"/>
<evidence type="ECO:0000313" key="1">
    <source>
        <dbReference type="EMBL" id="KAF1923304.1"/>
    </source>
</evidence>